<comment type="caution">
    <text evidence="3">The sequence shown here is derived from an EMBL/GenBank/DDBJ whole genome shotgun (WGS) entry which is preliminary data.</text>
</comment>
<evidence type="ECO:0000313" key="4">
    <source>
        <dbReference type="Proteomes" id="UP000193642"/>
    </source>
</evidence>
<dbReference type="EMBL" id="MCGO01000029">
    <property type="protein sequence ID" value="ORY42277.1"/>
    <property type="molecule type" value="Genomic_DNA"/>
</dbReference>
<evidence type="ECO:0000256" key="1">
    <source>
        <dbReference type="SAM" id="MobiDB-lite"/>
    </source>
</evidence>
<name>A0A1Y2C5X0_9FUNG</name>
<feature type="compositionally biased region" description="Acidic residues" evidence="1">
    <location>
        <begin position="44"/>
        <end position="67"/>
    </location>
</feature>
<accession>A0A1Y2C5X0</accession>
<keyword evidence="2" id="KW-0732">Signal</keyword>
<reference evidence="3 4" key="1">
    <citation type="submission" date="2016-07" db="EMBL/GenBank/DDBJ databases">
        <title>Pervasive Adenine N6-methylation of Active Genes in Fungi.</title>
        <authorList>
            <consortium name="DOE Joint Genome Institute"/>
            <person name="Mondo S.J."/>
            <person name="Dannebaum R.O."/>
            <person name="Kuo R.C."/>
            <person name="Labutti K."/>
            <person name="Haridas S."/>
            <person name="Kuo A."/>
            <person name="Salamov A."/>
            <person name="Ahrendt S.R."/>
            <person name="Lipzen A."/>
            <person name="Sullivan W."/>
            <person name="Andreopoulos W.B."/>
            <person name="Clum A."/>
            <person name="Lindquist E."/>
            <person name="Daum C."/>
            <person name="Ramamoorthy G.K."/>
            <person name="Gryganskyi A."/>
            <person name="Culley D."/>
            <person name="Magnuson J.K."/>
            <person name="James T.Y."/>
            <person name="O'Malley M.A."/>
            <person name="Stajich J.E."/>
            <person name="Spatafora J.W."/>
            <person name="Visel A."/>
            <person name="Grigoriev I.V."/>
        </authorList>
    </citation>
    <scope>NUCLEOTIDE SEQUENCE [LARGE SCALE GENOMIC DNA]</scope>
    <source>
        <strain evidence="3 4">JEL800</strain>
    </source>
</reference>
<dbReference type="Proteomes" id="UP000193642">
    <property type="component" value="Unassembled WGS sequence"/>
</dbReference>
<protein>
    <submittedName>
        <fullName evidence="3">Uncharacterized protein</fullName>
    </submittedName>
</protein>
<dbReference type="AlphaFoldDB" id="A0A1Y2C5X0"/>
<gene>
    <name evidence="3" type="ORF">BCR33DRAFT_718453</name>
</gene>
<evidence type="ECO:0000256" key="2">
    <source>
        <dbReference type="SAM" id="SignalP"/>
    </source>
</evidence>
<organism evidence="3 4">
    <name type="scientific">Rhizoclosmatium globosum</name>
    <dbReference type="NCBI Taxonomy" id="329046"/>
    <lineage>
        <taxon>Eukaryota</taxon>
        <taxon>Fungi</taxon>
        <taxon>Fungi incertae sedis</taxon>
        <taxon>Chytridiomycota</taxon>
        <taxon>Chytridiomycota incertae sedis</taxon>
        <taxon>Chytridiomycetes</taxon>
        <taxon>Chytridiales</taxon>
        <taxon>Chytriomycetaceae</taxon>
        <taxon>Rhizoclosmatium</taxon>
    </lineage>
</organism>
<feature type="region of interest" description="Disordered" evidence="1">
    <location>
        <begin position="34"/>
        <end position="67"/>
    </location>
</feature>
<proteinExistence type="predicted"/>
<dbReference type="OrthoDB" id="10352820at2759"/>
<evidence type="ECO:0000313" key="3">
    <source>
        <dbReference type="EMBL" id="ORY42277.1"/>
    </source>
</evidence>
<keyword evidence="4" id="KW-1185">Reference proteome</keyword>
<feature type="signal peptide" evidence="2">
    <location>
        <begin position="1"/>
        <end position="16"/>
    </location>
</feature>
<sequence>MPLFDWLVCKVVLGSAWSLGGLDKGEVSRVPKMGNVTETRAPMEEDEESEYESDETLELTDDSDSEEEKIDFFQPKRKPFNHIGSPKPRARHEYKTCSDENLLSQLFENTLSQELKKEAPNSNFTPDFDFTYQADYETESILVGNNPRDCQWISYHRFGDDDEVERALITLATTEYNRKETNPPRFSSDWMNSHFRQLEHFFGE</sequence>
<feature type="chain" id="PRO_5013186414" evidence="2">
    <location>
        <begin position="17"/>
        <end position="204"/>
    </location>
</feature>